<evidence type="ECO:0000256" key="1">
    <source>
        <dbReference type="SAM" id="MobiDB-lite"/>
    </source>
</evidence>
<evidence type="ECO:0000313" key="2">
    <source>
        <dbReference type="EMBL" id="KFK22026.1"/>
    </source>
</evidence>
<sequence length="93" mass="10102">MAASPWISTLSSSTPNLRRLGTKLAHPRVVISPAPSNPPEPPVPPVPPDPPPLYTNSTPKLDRISHFLDWFDLAHRDLLLPLVSSNLFPPIGA</sequence>
<dbReference type="Gramene" id="KFK22026">
    <property type="protein sequence ID" value="KFK22026"/>
    <property type="gene ID" value="AALP_AAs71925U000100"/>
</dbReference>
<gene>
    <name evidence="2" type="ORF">AALP_AAs71925U000100</name>
</gene>
<name>A0A087FWM4_ARAAL</name>
<dbReference type="AlphaFoldDB" id="A0A087FWM4"/>
<proteinExistence type="predicted"/>
<keyword evidence="3" id="KW-1185">Reference proteome</keyword>
<protein>
    <submittedName>
        <fullName evidence="2">Uncharacterized protein</fullName>
    </submittedName>
</protein>
<organism evidence="2 3">
    <name type="scientific">Arabis alpina</name>
    <name type="common">Alpine rock-cress</name>
    <dbReference type="NCBI Taxonomy" id="50452"/>
    <lineage>
        <taxon>Eukaryota</taxon>
        <taxon>Viridiplantae</taxon>
        <taxon>Streptophyta</taxon>
        <taxon>Embryophyta</taxon>
        <taxon>Tracheophyta</taxon>
        <taxon>Spermatophyta</taxon>
        <taxon>Magnoliopsida</taxon>
        <taxon>eudicotyledons</taxon>
        <taxon>Gunneridae</taxon>
        <taxon>Pentapetalae</taxon>
        <taxon>rosids</taxon>
        <taxon>malvids</taxon>
        <taxon>Brassicales</taxon>
        <taxon>Brassicaceae</taxon>
        <taxon>Arabideae</taxon>
        <taxon>Arabis</taxon>
    </lineage>
</organism>
<feature type="compositionally biased region" description="Pro residues" evidence="1">
    <location>
        <begin position="35"/>
        <end position="53"/>
    </location>
</feature>
<dbReference type="EMBL" id="KL993460">
    <property type="protein sequence ID" value="KFK22026.1"/>
    <property type="molecule type" value="Genomic_DNA"/>
</dbReference>
<dbReference type="Proteomes" id="UP000029120">
    <property type="component" value="Unassembled WGS sequence"/>
</dbReference>
<reference evidence="3" key="1">
    <citation type="journal article" date="2015" name="Nat. Plants">
        <title>Genome expansion of Arabis alpina linked with retrotransposition and reduced symmetric DNA methylation.</title>
        <authorList>
            <person name="Willing E.M."/>
            <person name="Rawat V."/>
            <person name="Mandakova T."/>
            <person name="Maumus F."/>
            <person name="James G.V."/>
            <person name="Nordstroem K.J."/>
            <person name="Becker C."/>
            <person name="Warthmann N."/>
            <person name="Chica C."/>
            <person name="Szarzynska B."/>
            <person name="Zytnicki M."/>
            <person name="Albani M.C."/>
            <person name="Kiefer C."/>
            <person name="Bergonzi S."/>
            <person name="Castaings L."/>
            <person name="Mateos J.L."/>
            <person name="Berns M.C."/>
            <person name="Bujdoso N."/>
            <person name="Piofczyk T."/>
            <person name="de Lorenzo L."/>
            <person name="Barrero-Sicilia C."/>
            <person name="Mateos I."/>
            <person name="Piednoel M."/>
            <person name="Hagmann J."/>
            <person name="Chen-Min-Tao R."/>
            <person name="Iglesias-Fernandez R."/>
            <person name="Schuster S.C."/>
            <person name="Alonso-Blanco C."/>
            <person name="Roudier F."/>
            <person name="Carbonero P."/>
            <person name="Paz-Ares J."/>
            <person name="Davis S.J."/>
            <person name="Pecinka A."/>
            <person name="Quesneville H."/>
            <person name="Colot V."/>
            <person name="Lysak M.A."/>
            <person name="Weigel D."/>
            <person name="Coupland G."/>
            <person name="Schneeberger K."/>
        </authorList>
    </citation>
    <scope>NUCLEOTIDE SEQUENCE [LARGE SCALE GENOMIC DNA]</scope>
    <source>
        <strain evidence="3">cv. Pajares</strain>
    </source>
</reference>
<evidence type="ECO:0000313" key="3">
    <source>
        <dbReference type="Proteomes" id="UP000029120"/>
    </source>
</evidence>
<feature type="region of interest" description="Disordered" evidence="1">
    <location>
        <begin position="29"/>
        <end position="57"/>
    </location>
</feature>
<accession>A0A087FWM4</accession>